<protein>
    <submittedName>
        <fullName evidence="16">Serine/threonine-protein kinase PrkC</fullName>
        <ecNumber evidence="16">2.7.11.1</ecNumber>
    </submittedName>
</protein>
<keyword evidence="14" id="KW-0812">Transmembrane</keyword>
<dbReference type="Gene3D" id="1.10.510.10">
    <property type="entry name" value="Transferase(Phosphotransferase) domain 1"/>
    <property type="match status" value="1"/>
</dbReference>
<dbReference type="GO" id="GO:0005524">
    <property type="term" value="F:ATP binding"/>
    <property type="evidence" value="ECO:0007669"/>
    <property type="project" value="UniProtKB-UniRule"/>
</dbReference>
<dbReference type="Gene3D" id="2.130.10.10">
    <property type="entry name" value="YVTN repeat-like/Quinoprotein amine dehydrogenase"/>
    <property type="match status" value="3"/>
</dbReference>
<proteinExistence type="inferred from homology"/>
<dbReference type="InterPro" id="IPR001680">
    <property type="entry name" value="WD40_rpt"/>
</dbReference>
<dbReference type="PROSITE" id="PS00678">
    <property type="entry name" value="WD_REPEATS_1"/>
    <property type="match status" value="1"/>
</dbReference>
<evidence type="ECO:0000256" key="7">
    <source>
        <dbReference type="ARBA" id="ARBA00022737"/>
    </source>
</evidence>
<dbReference type="InterPro" id="IPR011009">
    <property type="entry name" value="Kinase-like_dom_sf"/>
</dbReference>
<evidence type="ECO:0000313" key="16">
    <source>
        <dbReference type="EMBL" id="TWT91972.1"/>
    </source>
</evidence>
<sequence>MNDKITRKNVLPSERLTDDSLDTLLGEVAGEFFDRMTNGECPQVEDYVARYPEIAGQILATFPALQIVGDSRAESNGKRTDTDVAGQKKLGDFRILGELGRGGMGVVYEAEQLSLGRRVALKVLPFAAMAQDKALERFRNEVRAAAALDHPNIVSVYSVGEERGVHYYAMQLIRGKSLADVIAELSKLSRGNEAITGESISRIVSSVTSQQRSFDATIASGSQEAVVTVTCREIDTVKSDLNTGTLSQSTGMNFFRSAALLGIQAAEALQHAHDQGVLHRDIKPGNLMLDSEAQLYITDFGLARIEADVGMTMTGDILGTLRYMSPEQALANRVVIDHRTDLYALSVTLYELLSLQPVFSSPDRQQLLQQIAFEEPKKLRQIDRSIPGELETIIHKGFEKNPDDRYATAQDFADDLRAFLNDRPIKAKRATITQRTGKLVRRHQAVVATAAIGLFAMLAIGAGLMWRSWHRETDLRVAAENSAVDAIQSEARATKLAEAMTAAAEREKHLREQSETSERRAKWNLYVARLYPMGQALKEGDYGLLTQLLEETIPADGEPDYRGWEWYFLEDQNRAASSALSNPKSTPADSIRWCSTSNRFATNSSTYWGRRLRIWDGATLQPIHQITLPSVILEFEFSPSGDRIAAGTQDGKLHIVNLDSFTIVQTITPFSPNLDDPKNTKVNAMLRGLTWSPDGHSVAVGNWFGQIATIELQTGELQFLRQPQSQSFCDSLDWHPFKPLIAAGLQYGERRIYNISTGSSIALEKTNDSVGVEARWNPSGTILALAEKNRVRTVDEQGRTLFQRDAHDGNVNAIRWIDDERFASCSDDHTIHICAVDQTQPLAVVNIHGAGVTSIAVDAAHERLFSCDSSMDLRVSSIQKHHSYQIARIEGGTAREESRWGKDQANALNMVHRIEWSPDGTMLAAVGGIYVGNGKYSGAGSVWNAATLNRLSGWETGLCKGLSWSRDGDRIMVPSHSKQLIVVDPRTASQVQTRPLDLLDESIALWSPDNRLIAANASGPHFCIRNARTLEPITQWILANPKPFVHGKWNHTGNRLLESGWGGTFLRDVEGNSKKVGDGIRAAMAWHSTDSCFALGDQNGQITIFRADNSELVATLHGNRGPVTGLDFSPNGRRLASASFDGTVKIWDFASGTELLQFSAEGIHDFTDVAWSPDGLQLAVGTGSREVVVWGTSQVRPTPMTATFDETGTMIGAVDSAVDTKVDCFKAVPALPWRVPLNDLQQAAHGPGVKVDRARFEHFLSQWTDGTTSPDNGQTDLILAWRVFIDAQVDDESAIYLADRLIDHLGTSTNELPSSKLLLETRVHASLAKAGRQLKLNWPAESLSTMDTAERDTEALVTQFPQDATCWRLLQSVHLQKFNVAVQAYETLVTSTEADATTLKQWLDRVEQLFDHAENLQARFPNQAQILEPDESQAAMEPPWTTEALTRLCKVQLQNQQTLVFLDRLMLRLAGRLDQTGTSWIRDSYLANCQLMKADDDEYRANCLRMLEKYCGEGNKYSELASDSEFEMLTWVAFTCALAPNAVDDYETALQVARRIESHALAKENAASFRGYLSYRSGDYDVAFEILSPLMEPSGEAEASWRDMLFLSMTECRRGNLNQAKHWFEMASSRIDDLLANGKAGTDKFRWDSVASARILRKEAADLLFDEP</sequence>
<dbReference type="PROSITE" id="PS50294">
    <property type="entry name" value="WD_REPEATS_REGION"/>
    <property type="match status" value="1"/>
</dbReference>
<dbReference type="PROSITE" id="PS50082">
    <property type="entry name" value="WD_REPEATS_2"/>
    <property type="match status" value="1"/>
</dbReference>
<name>A0A5C5ZWI0_9BACT</name>
<evidence type="ECO:0000256" key="10">
    <source>
        <dbReference type="ARBA" id="ARBA00022840"/>
    </source>
</evidence>
<dbReference type="Pfam" id="PF00400">
    <property type="entry name" value="WD40"/>
    <property type="match status" value="2"/>
</dbReference>
<dbReference type="InterPro" id="IPR008271">
    <property type="entry name" value="Ser/Thr_kinase_AS"/>
</dbReference>
<evidence type="ECO:0000313" key="17">
    <source>
        <dbReference type="Proteomes" id="UP000320176"/>
    </source>
</evidence>
<keyword evidence="11" id="KW-0206">Cytoskeleton</keyword>
<keyword evidence="7" id="KW-0677">Repeat</keyword>
<keyword evidence="11" id="KW-0963">Cytoplasm</keyword>
<keyword evidence="17" id="KW-1185">Reference proteome</keyword>
<dbReference type="PROSITE" id="PS00107">
    <property type="entry name" value="PROTEIN_KINASE_ATP"/>
    <property type="match status" value="1"/>
</dbReference>
<dbReference type="RefSeq" id="WP_146523355.1">
    <property type="nucleotide sequence ID" value="NZ_CP151726.1"/>
</dbReference>
<dbReference type="SUPFAM" id="SSF56112">
    <property type="entry name" value="Protein kinase-like (PK-like)"/>
    <property type="match status" value="1"/>
</dbReference>
<dbReference type="InterPro" id="IPR019775">
    <property type="entry name" value="WD40_repeat_CS"/>
</dbReference>
<keyword evidence="5 12" id="KW-0853">WD repeat</keyword>
<dbReference type="PANTHER" id="PTHR43289">
    <property type="entry name" value="MITOGEN-ACTIVATED PROTEIN KINASE KINASE KINASE 20-RELATED"/>
    <property type="match status" value="1"/>
</dbReference>
<dbReference type="CDD" id="cd14014">
    <property type="entry name" value="STKc_PknB_like"/>
    <property type="match status" value="1"/>
</dbReference>
<keyword evidence="14" id="KW-0472">Membrane</keyword>
<gene>
    <name evidence="16" type="primary">prkC_41</name>
    <name evidence="16" type="ORF">Pla52n_64450</name>
</gene>
<dbReference type="InterPro" id="IPR015943">
    <property type="entry name" value="WD40/YVTN_repeat-like_dom_sf"/>
</dbReference>
<feature type="repeat" description="WD" evidence="12">
    <location>
        <begin position="1116"/>
        <end position="1157"/>
    </location>
</feature>
<keyword evidence="9 16" id="KW-0418">Kinase</keyword>
<dbReference type="InterPro" id="IPR011047">
    <property type="entry name" value="Quinoprotein_ADH-like_sf"/>
</dbReference>
<dbReference type="PANTHER" id="PTHR43289:SF34">
    <property type="entry name" value="SERINE_THREONINE-PROTEIN KINASE YBDM-RELATED"/>
    <property type="match status" value="1"/>
</dbReference>
<accession>A0A5C5ZWI0</accession>
<keyword evidence="14" id="KW-1133">Transmembrane helix</keyword>
<evidence type="ECO:0000256" key="8">
    <source>
        <dbReference type="ARBA" id="ARBA00022741"/>
    </source>
</evidence>
<dbReference type="InterPro" id="IPR017441">
    <property type="entry name" value="Protein_kinase_ATP_BS"/>
</dbReference>
<dbReference type="GO" id="GO:0005813">
    <property type="term" value="C:centrosome"/>
    <property type="evidence" value="ECO:0007669"/>
    <property type="project" value="UniProtKB-SubCell"/>
</dbReference>
<dbReference type="EC" id="2.7.11.1" evidence="16"/>
<evidence type="ECO:0000256" key="12">
    <source>
        <dbReference type="PROSITE-ProRule" id="PRU00221"/>
    </source>
</evidence>
<dbReference type="Proteomes" id="UP000320176">
    <property type="component" value="Unassembled WGS sequence"/>
</dbReference>
<dbReference type="SUPFAM" id="SSF50998">
    <property type="entry name" value="Quinoprotein alcohol dehydrogenase-like"/>
    <property type="match status" value="1"/>
</dbReference>
<dbReference type="EMBL" id="SJPN01000013">
    <property type="protein sequence ID" value="TWT91972.1"/>
    <property type="molecule type" value="Genomic_DNA"/>
</dbReference>
<evidence type="ECO:0000256" key="3">
    <source>
        <dbReference type="ARBA" id="ARBA00010886"/>
    </source>
</evidence>
<dbReference type="PROSITE" id="PS50011">
    <property type="entry name" value="PROTEIN_KINASE_DOM"/>
    <property type="match status" value="1"/>
</dbReference>
<dbReference type="OrthoDB" id="500858at2"/>
<dbReference type="GO" id="GO:0000922">
    <property type="term" value="C:spindle pole"/>
    <property type="evidence" value="ECO:0007669"/>
    <property type="project" value="UniProtKB-SubCell"/>
</dbReference>
<feature type="domain" description="Protein kinase" evidence="15">
    <location>
        <begin position="93"/>
        <end position="420"/>
    </location>
</feature>
<keyword evidence="8 13" id="KW-0547">Nucleotide-binding</keyword>
<keyword evidence="6 16" id="KW-0808">Transferase</keyword>
<evidence type="ECO:0000256" key="5">
    <source>
        <dbReference type="ARBA" id="ARBA00022574"/>
    </source>
</evidence>
<evidence type="ECO:0000256" key="9">
    <source>
        <dbReference type="ARBA" id="ARBA00022777"/>
    </source>
</evidence>
<evidence type="ECO:0000256" key="11">
    <source>
        <dbReference type="ARBA" id="ARBA00023212"/>
    </source>
</evidence>
<reference evidence="16 17" key="1">
    <citation type="submission" date="2019-02" db="EMBL/GenBank/DDBJ databases">
        <title>Deep-cultivation of Planctomycetes and their phenomic and genomic characterization uncovers novel biology.</title>
        <authorList>
            <person name="Wiegand S."/>
            <person name="Jogler M."/>
            <person name="Boedeker C."/>
            <person name="Pinto D."/>
            <person name="Vollmers J."/>
            <person name="Rivas-Marin E."/>
            <person name="Kohn T."/>
            <person name="Peeters S.H."/>
            <person name="Heuer A."/>
            <person name="Rast P."/>
            <person name="Oberbeckmann S."/>
            <person name="Bunk B."/>
            <person name="Jeske O."/>
            <person name="Meyerdierks A."/>
            <person name="Storesund J.E."/>
            <person name="Kallscheuer N."/>
            <person name="Luecker S."/>
            <person name="Lage O.M."/>
            <person name="Pohl T."/>
            <person name="Merkel B.J."/>
            <person name="Hornburger P."/>
            <person name="Mueller R.-W."/>
            <person name="Bruemmer F."/>
            <person name="Labrenz M."/>
            <person name="Spormann A.M."/>
            <person name="Op Den Camp H."/>
            <person name="Overmann J."/>
            <person name="Amann R."/>
            <person name="Jetten M.S.M."/>
            <person name="Mascher T."/>
            <person name="Medema M.H."/>
            <person name="Devos D.P."/>
            <person name="Kaster A.-K."/>
            <person name="Ovreas L."/>
            <person name="Rohde M."/>
            <person name="Galperin M.Y."/>
            <person name="Jogler C."/>
        </authorList>
    </citation>
    <scope>NUCLEOTIDE SEQUENCE [LARGE SCALE GENOMIC DNA]</scope>
    <source>
        <strain evidence="16 17">Pla52n</strain>
    </source>
</reference>
<evidence type="ECO:0000256" key="4">
    <source>
        <dbReference type="ARBA" id="ARBA00022527"/>
    </source>
</evidence>
<comment type="caution">
    <text evidence="16">The sequence shown here is derived from an EMBL/GenBank/DDBJ whole genome shotgun (WGS) entry which is preliminary data.</text>
</comment>
<dbReference type="PROSITE" id="PS00108">
    <property type="entry name" value="PROTEIN_KINASE_ST"/>
    <property type="match status" value="1"/>
</dbReference>
<evidence type="ECO:0000256" key="6">
    <source>
        <dbReference type="ARBA" id="ARBA00022679"/>
    </source>
</evidence>
<dbReference type="SMART" id="SM00320">
    <property type="entry name" value="WD40"/>
    <property type="match status" value="7"/>
</dbReference>
<evidence type="ECO:0000256" key="14">
    <source>
        <dbReference type="SAM" id="Phobius"/>
    </source>
</evidence>
<feature type="binding site" evidence="13">
    <location>
        <position position="122"/>
    </location>
    <ligand>
        <name>ATP</name>
        <dbReference type="ChEBI" id="CHEBI:30616"/>
    </ligand>
</feature>
<dbReference type="InterPro" id="IPR024977">
    <property type="entry name" value="Apc4-like_WD40_dom"/>
</dbReference>
<dbReference type="Pfam" id="PF12894">
    <property type="entry name" value="ANAPC4_WD40"/>
    <property type="match status" value="1"/>
</dbReference>
<dbReference type="GO" id="GO:0004674">
    <property type="term" value="F:protein serine/threonine kinase activity"/>
    <property type="evidence" value="ECO:0007669"/>
    <property type="project" value="UniProtKB-KW"/>
</dbReference>
<comment type="similarity">
    <text evidence="3">Belongs to the protein kinase superfamily. NEK Ser/Thr protein kinase family. NIMA subfamily.</text>
</comment>
<keyword evidence="10 13" id="KW-0067">ATP-binding</keyword>
<dbReference type="Pfam" id="PF07714">
    <property type="entry name" value="PK_Tyr_Ser-Thr"/>
    <property type="match status" value="1"/>
</dbReference>
<dbReference type="Gene3D" id="3.30.200.20">
    <property type="entry name" value="Phosphorylase Kinase, domain 1"/>
    <property type="match status" value="1"/>
</dbReference>
<evidence type="ECO:0000256" key="2">
    <source>
        <dbReference type="ARBA" id="ARBA00004647"/>
    </source>
</evidence>
<evidence type="ECO:0000256" key="13">
    <source>
        <dbReference type="PROSITE-ProRule" id="PRU10141"/>
    </source>
</evidence>
<dbReference type="InterPro" id="IPR000719">
    <property type="entry name" value="Prot_kinase_dom"/>
</dbReference>
<feature type="transmembrane region" description="Helical" evidence="14">
    <location>
        <begin position="445"/>
        <end position="466"/>
    </location>
</feature>
<keyword evidence="4" id="KW-0723">Serine/threonine-protein kinase</keyword>
<evidence type="ECO:0000259" key="15">
    <source>
        <dbReference type="PROSITE" id="PS50011"/>
    </source>
</evidence>
<dbReference type="SMART" id="SM00220">
    <property type="entry name" value="S_TKc"/>
    <property type="match status" value="1"/>
</dbReference>
<evidence type="ECO:0000256" key="1">
    <source>
        <dbReference type="ARBA" id="ARBA00004300"/>
    </source>
</evidence>
<organism evidence="16 17">
    <name type="scientific">Stieleria varia</name>
    <dbReference type="NCBI Taxonomy" id="2528005"/>
    <lineage>
        <taxon>Bacteria</taxon>
        <taxon>Pseudomonadati</taxon>
        <taxon>Planctomycetota</taxon>
        <taxon>Planctomycetia</taxon>
        <taxon>Pirellulales</taxon>
        <taxon>Pirellulaceae</taxon>
        <taxon>Stieleria</taxon>
    </lineage>
</organism>
<comment type="subcellular location">
    <subcellularLocation>
        <location evidence="1">Cytoplasm</location>
        <location evidence="1">Cytoskeleton</location>
        <location evidence="1">Microtubule organizing center</location>
        <location evidence="1">Centrosome</location>
    </subcellularLocation>
    <subcellularLocation>
        <location evidence="2">Cytoplasm</location>
        <location evidence="2">Cytoskeleton</location>
        <location evidence="2">Spindle pole</location>
    </subcellularLocation>
</comment>
<dbReference type="InterPro" id="IPR001245">
    <property type="entry name" value="Ser-Thr/Tyr_kinase_cat_dom"/>
</dbReference>